<keyword evidence="3 6" id="KW-0812">Transmembrane</keyword>
<feature type="transmembrane region" description="Helical" evidence="6">
    <location>
        <begin position="366"/>
        <end position="385"/>
    </location>
</feature>
<dbReference type="EMBL" id="AP017315">
    <property type="protein sequence ID" value="BAU33060.1"/>
    <property type="molecule type" value="Genomic_DNA"/>
</dbReference>
<feature type="transmembrane region" description="Helical" evidence="6">
    <location>
        <begin position="202"/>
        <end position="223"/>
    </location>
</feature>
<feature type="domain" description="SSD" evidence="7">
    <location>
        <begin position="215"/>
        <end position="327"/>
    </location>
</feature>
<evidence type="ECO:0000256" key="1">
    <source>
        <dbReference type="ARBA" id="ARBA00004651"/>
    </source>
</evidence>
<dbReference type="OrthoDB" id="7051771at2"/>
<feature type="transmembrane region" description="Helical" evidence="6">
    <location>
        <begin position="301"/>
        <end position="325"/>
    </location>
</feature>
<reference evidence="9" key="1">
    <citation type="submission" date="2015-12" db="EMBL/GenBank/DDBJ databases">
        <authorList>
            <person name="Shamseldin A."/>
            <person name="Moawad H."/>
            <person name="Abd El-Rahim W.M."/>
            <person name="Sadowsky M.J."/>
        </authorList>
    </citation>
    <scope>NUCLEOTIDE SEQUENCE [LARGE SCALE GENOMIC DNA]</scope>
    <source>
        <strain evidence="9">JAM AC0309</strain>
    </source>
</reference>
<dbReference type="InterPro" id="IPR000731">
    <property type="entry name" value="SSD"/>
</dbReference>
<dbReference type="Pfam" id="PF03176">
    <property type="entry name" value="MMPL"/>
    <property type="match status" value="2"/>
</dbReference>
<feature type="transmembrane region" description="Helical" evidence="6">
    <location>
        <begin position="229"/>
        <end position="249"/>
    </location>
</feature>
<dbReference type="KEGG" id="malk:MalAC0309_2217"/>
<evidence type="ECO:0000256" key="2">
    <source>
        <dbReference type="ARBA" id="ARBA00022475"/>
    </source>
</evidence>
<evidence type="ECO:0000256" key="5">
    <source>
        <dbReference type="ARBA" id="ARBA00023136"/>
    </source>
</evidence>
<protein>
    <recommendedName>
        <fullName evidence="7">SSD domain-containing protein</fullName>
    </recommendedName>
</protein>
<feature type="transmembrane region" description="Helical" evidence="6">
    <location>
        <begin position="586"/>
        <end position="610"/>
    </location>
</feature>
<dbReference type="InterPro" id="IPR050545">
    <property type="entry name" value="Mycobact_MmpL"/>
</dbReference>
<evidence type="ECO:0000256" key="6">
    <source>
        <dbReference type="SAM" id="Phobius"/>
    </source>
</evidence>
<name>A0A0U5BBD4_9MICO</name>
<feature type="transmembrane region" description="Helical" evidence="6">
    <location>
        <begin position="270"/>
        <end position="295"/>
    </location>
</feature>
<evidence type="ECO:0000313" key="9">
    <source>
        <dbReference type="Proteomes" id="UP000218965"/>
    </source>
</evidence>
<comment type="subcellular location">
    <subcellularLocation>
        <location evidence="1">Cell membrane</location>
        <topology evidence="1">Multi-pass membrane protein</topology>
    </subcellularLocation>
</comment>
<dbReference type="InterPro" id="IPR004869">
    <property type="entry name" value="MMPL_dom"/>
</dbReference>
<evidence type="ECO:0000259" key="7">
    <source>
        <dbReference type="PROSITE" id="PS50156"/>
    </source>
</evidence>
<feature type="transmembrane region" description="Helical" evidence="6">
    <location>
        <begin position="631"/>
        <end position="653"/>
    </location>
</feature>
<keyword evidence="2" id="KW-1003">Cell membrane</keyword>
<dbReference type="RefSeq" id="WP_096422652.1">
    <property type="nucleotide sequence ID" value="NZ_AP017315.1"/>
</dbReference>
<proteinExistence type="predicted"/>
<feature type="transmembrane region" description="Helical" evidence="6">
    <location>
        <begin position="522"/>
        <end position="542"/>
    </location>
</feature>
<keyword evidence="4 6" id="KW-1133">Transmembrane helix</keyword>
<accession>A0A0U5BBD4</accession>
<dbReference type="Proteomes" id="UP000218965">
    <property type="component" value="Chromosome"/>
</dbReference>
<feature type="transmembrane region" description="Helical" evidence="6">
    <location>
        <begin position="554"/>
        <end position="574"/>
    </location>
</feature>
<dbReference type="GO" id="GO:0005886">
    <property type="term" value="C:plasma membrane"/>
    <property type="evidence" value="ECO:0007669"/>
    <property type="project" value="UniProtKB-SubCell"/>
</dbReference>
<gene>
    <name evidence="8" type="ORF">MalAC0309_2217</name>
</gene>
<dbReference type="PANTHER" id="PTHR33406:SF13">
    <property type="entry name" value="MEMBRANE PROTEIN YDFJ"/>
    <property type="match status" value="1"/>
</dbReference>
<reference evidence="8 9" key="2">
    <citation type="submission" date="2016-01" db="EMBL/GenBank/DDBJ databases">
        <title>Microcella alkaliphila JAM AC0309 whole genome shotgun sequence.</title>
        <authorList>
            <person name="Kurata A."/>
            <person name="Hirose Y."/>
            <person name="Kishimoto N."/>
            <person name="Kobayashi T."/>
        </authorList>
    </citation>
    <scope>NUCLEOTIDE SEQUENCE [LARGE SCALE GENOMIC DNA]</scope>
    <source>
        <strain evidence="8 9">JAM AC0309</strain>
    </source>
</reference>
<organism evidence="8 9">
    <name type="scientific">Microcella alkaliphila</name>
    <dbReference type="NCBI Taxonomy" id="279828"/>
    <lineage>
        <taxon>Bacteria</taxon>
        <taxon>Bacillati</taxon>
        <taxon>Actinomycetota</taxon>
        <taxon>Actinomycetes</taxon>
        <taxon>Micrococcales</taxon>
        <taxon>Microbacteriaceae</taxon>
        <taxon>Microcella</taxon>
    </lineage>
</organism>
<sequence length="955" mass="98138">MSTLLYRLARAAYRRARTVLAIWLLAAIGLLGLGFGLGGSTDDTFTIPGTESQDALDELGELFPQVSGATIQAVVVAPEGQRVDEASVRAEIADIAADLAAIDGVDQVLGPFDEFADNQVSDDGSVAIIQTTLVGQQAEITDETLEAVVATGDGRDARVEFAGQIFADQVPGISIIEAIGVGIAGIVLLVTFGSLRAASMPIVSALLGVGVSMGGIFFIASLVPVSSAAPLLALMIGLAVGIDYALFILSRHRTQLATGMSPYESAGVAAGTAGSAVVFAGGTVIIALTGLLVVGVPFLSIMGIGGAAAVAVAVVAALTLLPALMGLAGDRLIPREGSRAWRRAHPVAGGKPTMGRRWVRGVMRRPLLTTFGVVAVLGAVSLPAFSLDLNLPDGGKEPTGTTQREAYDIIADAFGPGTAGPLLVTVDITQTTEILDDLDAIRSELAGVPGVANVSQGIPSPGTERAIFRVAPETAPDAAETKQVVADIRALGVELDARYGTPIAVTGVTAIGIDISDRLTNALVPFALIVVGLSIVLLMAVFRSVLVPVKAALGFLLSVGTALGVTVVVFQWGYGAELLHVEPGPILSFMPIILMAVLFGLAMDYEVFLVSGMREQHVHGAGPREAIEEGFTNGARVVTAAALIMFLVFAAFVPEGLNLIKPVALGLAVGIAVDAFVVRMTLGPALMTLFGKAGWWFPRPLDRALPNLDIEGEALGAHREAEVWAAEHASSILVVDGLAAEGVDGVLDADVPAGARLALTMDAASRRPLLAALAGYVPVAGGRARVADGLLPSQPSRVARRVTLVDLDPVRLPAGVTLATLAGERLAAARSRRTVDSWLSSLGSRLRAADEPELARVIQRVDPGAPLAALDPHTRALVAAALGAIDEAPIVLVDAGHLPPSTVTAADLLLGVAAPTAARILVGDHIAALPADGRAAGRLRPTPTTRILDSEATSS</sequence>
<evidence type="ECO:0000256" key="3">
    <source>
        <dbReference type="ARBA" id="ARBA00022692"/>
    </source>
</evidence>
<dbReference type="PANTHER" id="PTHR33406">
    <property type="entry name" value="MEMBRANE PROTEIN MJ1562-RELATED"/>
    <property type="match status" value="1"/>
</dbReference>
<feature type="transmembrane region" description="Helical" evidence="6">
    <location>
        <begin position="20"/>
        <end position="38"/>
    </location>
</feature>
<keyword evidence="5 6" id="KW-0472">Membrane</keyword>
<dbReference type="Gene3D" id="1.20.1640.10">
    <property type="entry name" value="Multidrug efflux transporter AcrB transmembrane domain"/>
    <property type="match status" value="2"/>
</dbReference>
<dbReference type="AlphaFoldDB" id="A0A0U5BBD4"/>
<dbReference type="SUPFAM" id="SSF82866">
    <property type="entry name" value="Multidrug efflux transporter AcrB transmembrane domain"/>
    <property type="match status" value="2"/>
</dbReference>
<evidence type="ECO:0000313" key="8">
    <source>
        <dbReference type="EMBL" id="BAU33060.1"/>
    </source>
</evidence>
<feature type="transmembrane region" description="Helical" evidence="6">
    <location>
        <begin position="173"/>
        <end position="195"/>
    </location>
</feature>
<evidence type="ECO:0000256" key="4">
    <source>
        <dbReference type="ARBA" id="ARBA00022989"/>
    </source>
</evidence>
<dbReference type="PROSITE" id="PS50156">
    <property type="entry name" value="SSD"/>
    <property type="match status" value="1"/>
</dbReference>